<proteinExistence type="predicted"/>
<dbReference type="EMBL" id="GBXM01036626">
    <property type="protein sequence ID" value="JAH71951.1"/>
    <property type="molecule type" value="Transcribed_RNA"/>
</dbReference>
<reference evidence="1" key="2">
    <citation type="journal article" date="2015" name="Fish Shellfish Immunol.">
        <title>Early steps in the European eel (Anguilla anguilla)-Vibrio vulnificus interaction in the gills: Role of the RtxA13 toxin.</title>
        <authorList>
            <person name="Callol A."/>
            <person name="Pajuelo D."/>
            <person name="Ebbesson L."/>
            <person name="Teles M."/>
            <person name="MacKenzie S."/>
            <person name="Amaro C."/>
        </authorList>
    </citation>
    <scope>NUCLEOTIDE SEQUENCE</scope>
</reference>
<evidence type="ECO:0000313" key="1">
    <source>
        <dbReference type="EMBL" id="JAH71951.1"/>
    </source>
</evidence>
<organism evidence="1">
    <name type="scientific">Anguilla anguilla</name>
    <name type="common">European freshwater eel</name>
    <name type="synonym">Muraena anguilla</name>
    <dbReference type="NCBI Taxonomy" id="7936"/>
    <lineage>
        <taxon>Eukaryota</taxon>
        <taxon>Metazoa</taxon>
        <taxon>Chordata</taxon>
        <taxon>Craniata</taxon>
        <taxon>Vertebrata</taxon>
        <taxon>Euteleostomi</taxon>
        <taxon>Actinopterygii</taxon>
        <taxon>Neopterygii</taxon>
        <taxon>Teleostei</taxon>
        <taxon>Anguilliformes</taxon>
        <taxon>Anguillidae</taxon>
        <taxon>Anguilla</taxon>
    </lineage>
</organism>
<protein>
    <submittedName>
        <fullName evidence="1">Uncharacterized protein</fullName>
    </submittedName>
</protein>
<dbReference type="AlphaFoldDB" id="A0A0E9V1U5"/>
<reference evidence="1" key="1">
    <citation type="submission" date="2014-11" db="EMBL/GenBank/DDBJ databases">
        <authorList>
            <person name="Amaro Gonzalez C."/>
        </authorList>
    </citation>
    <scope>NUCLEOTIDE SEQUENCE</scope>
</reference>
<accession>A0A0E9V1U5</accession>
<name>A0A0E9V1U5_ANGAN</name>
<sequence length="32" mass="3651">MECPGVAMDITLDSFRQELCCFEPVMYPKSPL</sequence>